<dbReference type="PANTHER" id="PTHR19446">
    <property type="entry name" value="REVERSE TRANSCRIPTASES"/>
    <property type="match status" value="1"/>
</dbReference>
<reference evidence="3" key="1">
    <citation type="submission" date="2017-03" db="EMBL/GenBank/DDBJ databases">
        <title>Phytopthora megakarya and P. palmivora, two closely related causual agents of cacao black pod achieved similar genome size and gene model numbers by different mechanisms.</title>
        <authorList>
            <person name="Ali S."/>
            <person name="Shao J."/>
            <person name="Larry D.J."/>
            <person name="Kronmiller B."/>
            <person name="Shen D."/>
            <person name="Strem M.D."/>
            <person name="Melnick R.L."/>
            <person name="Guiltinan M.J."/>
            <person name="Tyler B.M."/>
            <person name="Meinhardt L.W."/>
            <person name="Bailey B.A."/>
        </authorList>
    </citation>
    <scope>NUCLEOTIDE SEQUENCE [LARGE SCALE GENOMIC DNA]</scope>
    <source>
        <strain evidence="3">zdho120</strain>
    </source>
</reference>
<dbReference type="OrthoDB" id="125294at2759"/>
<dbReference type="GO" id="GO:0003964">
    <property type="term" value="F:RNA-directed DNA polymerase activity"/>
    <property type="evidence" value="ECO:0007669"/>
    <property type="project" value="UniProtKB-KW"/>
</dbReference>
<evidence type="ECO:0000313" key="2">
    <source>
        <dbReference type="EMBL" id="OWZ20929.1"/>
    </source>
</evidence>
<organism evidence="2 3">
    <name type="scientific">Phytophthora megakarya</name>
    <dbReference type="NCBI Taxonomy" id="4795"/>
    <lineage>
        <taxon>Eukaryota</taxon>
        <taxon>Sar</taxon>
        <taxon>Stramenopiles</taxon>
        <taxon>Oomycota</taxon>
        <taxon>Peronosporomycetes</taxon>
        <taxon>Peronosporales</taxon>
        <taxon>Peronosporaceae</taxon>
        <taxon>Phytophthora</taxon>
    </lineage>
</organism>
<accession>A0A225WV44</accession>
<feature type="domain" description="Reverse transcriptase" evidence="1">
    <location>
        <begin position="77"/>
        <end position="221"/>
    </location>
</feature>
<gene>
    <name evidence="2" type="ORF">PHMEG_0004604</name>
</gene>
<name>A0A225WV44_9STRA</name>
<dbReference type="Proteomes" id="UP000198211">
    <property type="component" value="Unassembled WGS sequence"/>
</dbReference>
<comment type="caution">
    <text evidence="2">The sequence shown here is derived from an EMBL/GenBank/DDBJ whole genome shotgun (WGS) entry which is preliminary data.</text>
</comment>
<keyword evidence="3" id="KW-1185">Reference proteome</keyword>
<dbReference type="InterPro" id="IPR000477">
    <property type="entry name" value="RT_dom"/>
</dbReference>
<keyword evidence="2" id="KW-0808">Transferase</keyword>
<dbReference type="AlphaFoldDB" id="A0A225WV44"/>
<sequence>MKMAARFRQHTWHAKRTTSGLFKSTSLKYADNNIPKLHDAAPVDDVLRWTTGHRVNDAKQKDITATLTPILTILLNLWYEAGVFPDAFLEADIFCLKKLGDTSNPLNYRPLALLNSDYKIFTRPLATRVSNTLPALIHEHQKEALALLLDFQKAYDSLERNYLIRSLVAHGYPAQFITVVKVLHNGTRVPIVHTCTRSFLSTAGPFNRTKRNPDSYCRSKH</sequence>
<protein>
    <submittedName>
        <fullName evidence="2">Reverse transcriptase</fullName>
    </submittedName>
</protein>
<proteinExistence type="predicted"/>
<evidence type="ECO:0000259" key="1">
    <source>
        <dbReference type="PROSITE" id="PS50878"/>
    </source>
</evidence>
<dbReference type="PROSITE" id="PS50878">
    <property type="entry name" value="RT_POL"/>
    <property type="match status" value="1"/>
</dbReference>
<keyword evidence="2" id="KW-0695">RNA-directed DNA polymerase</keyword>
<dbReference type="STRING" id="4795.A0A225WV44"/>
<keyword evidence="2" id="KW-0548">Nucleotidyltransferase</keyword>
<dbReference type="EMBL" id="NBNE01000274">
    <property type="protein sequence ID" value="OWZ20929.1"/>
    <property type="molecule type" value="Genomic_DNA"/>
</dbReference>
<evidence type="ECO:0000313" key="3">
    <source>
        <dbReference type="Proteomes" id="UP000198211"/>
    </source>
</evidence>